<keyword evidence="1" id="KW-1133">Transmembrane helix</keyword>
<gene>
    <name evidence="2" type="ORF">GTO91_09960</name>
</gene>
<dbReference type="RefSeq" id="WP_161258555.1">
    <property type="nucleotide sequence ID" value="NZ_WXEY01000009.1"/>
</dbReference>
<keyword evidence="3" id="KW-1185">Reference proteome</keyword>
<protein>
    <submittedName>
        <fullName evidence="2">AzlD domain-containing protein</fullName>
    </submittedName>
</protein>
<proteinExistence type="predicted"/>
<evidence type="ECO:0000256" key="1">
    <source>
        <dbReference type="SAM" id="Phobius"/>
    </source>
</evidence>
<sequence length="105" mass="11723">MRSDIFLIIAGMAAVTFLTRFGALGLFRFMPPWLEKWLKYVPTAVLTILIVPALVMPAGRVDISLQNDYLLAGIVAALVAYKTRNVTATLGLSMMVMFSLRWWSV</sequence>
<dbReference type="OrthoDB" id="7870017at2"/>
<evidence type="ECO:0000313" key="2">
    <source>
        <dbReference type="EMBL" id="MZP30029.1"/>
    </source>
</evidence>
<dbReference type="InterPro" id="IPR008407">
    <property type="entry name" value="Brnchd-chn_aa_trnsp_AzlD"/>
</dbReference>
<dbReference type="EMBL" id="WXEY01000009">
    <property type="protein sequence ID" value="MZP30029.1"/>
    <property type="molecule type" value="Genomic_DNA"/>
</dbReference>
<accession>A0A845L4B8</accession>
<keyword evidence="1" id="KW-0812">Transmembrane</keyword>
<dbReference type="Proteomes" id="UP000463470">
    <property type="component" value="Unassembled WGS sequence"/>
</dbReference>
<name>A0A845L4B8_9FIRM</name>
<evidence type="ECO:0000313" key="3">
    <source>
        <dbReference type="Proteomes" id="UP000463470"/>
    </source>
</evidence>
<dbReference type="AlphaFoldDB" id="A0A845L4B8"/>
<comment type="caution">
    <text evidence="2">The sequence shown here is derived from an EMBL/GenBank/DDBJ whole genome shotgun (WGS) entry which is preliminary data.</text>
</comment>
<feature type="transmembrane region" description="Helical" evidence="1">
    <location>
        <begin position="6"/>
        <end position="30"/>
    </location>
</feature>
<feature type="transmembrane region" description="Helical" evidence="1">
    <location>
        <begin position="37"/>
        <end position="57"/>
    </location>
</feature>
<organism evidence="2 3">
    <name type="scientific">Heliomicrobium undosum</name>
    <dbReference type="NCBI Taxonomy" id="121734"/>
    <lineage>
        <taxon>Bacteria</taxon>
        <taxon>Bacillati</taxon>
        <taxon>Bacillota</taxon>
        <taxon>Clostridia</taxon>
        <taxon>Eubacteriales</taxon>
        <taxon>Heliobacteriaceae</taxon>
        <taxon>Heliomicrobium</taxon>
    </lineage>
</organism>
<reference evidence="2 3" key="1">
    <citation type="submission" date="2020-01" db="EMBL/GenBank/DDBJ databases">
        <title>Whole-genome sequence of Heliobacterium undosum DSM 13378.</title>
        <authorList>
            <person name="Kyndt J.A."/>
            <person name="Meyer T.E."/>
        </authorList>
    </citation>
    <scope>NUCLEOTIDE SEQUENCE [LARGE SCALE GENOMIC DNA]</scope>
    <source>
        <strain evidence="2 3">DSM 13378</strain>
    </source>
</reference>
<keyword evidence="1" id="KW-0472">Membrane</keyword>
<dbReference type="Pfam" id="PF05437">
    <property type="entry name" value="AzlD"/>
    <property type="match status" value="1"/>
</dbReference>